<dbReference type="GO" id="GO:0015940">
    <property type="term" value="P:pantothenate biosynthetic process"/>
    <property type="evidence" value="ECO:0007669"/>
    <property type="project" value="UniProtKB-UniPathway"/>
</dbReference>
<evidence type="ECO:0000256" key="7">
    <source>
        <dbReference type="SAM" id="MobiDB-lite"/>
    </source>
</evidence>
<dbReference type="GO" id="GO:0000287">
    <property type="term" value="F:magnesium ion binding"/>
    <property type="evidence" value="ECO:0007669"/>
    <property type="project" value="TreeGrafter"/>
</dbReference>
<keyword evidence="4 6" id="KW-0808">Transferase</keyword>
<accession>A0A316Z628</accession>
<evidence type="ECO:0000256" key="6">
    <source>
        <dbReference type="RuleBase" id="RU362100"/>
    </source>
</evidence>
<dbReference type="NCBIfam" id="TIGR00222">
    <property type="entry name" value="panB"/>
    <property type="match status" value="1"/>
</dbReference>
<dbReference type="InterPro" id="IPR015813">
    <property type="entry name" value="Pyrv/PenolPyrv_kinase-like_dom"/>
</dbReference>
<dbReference type="GeneID" id="37270234"/>
<evidence type="ECO:0000256" key="4">
    <source>
        <dbReference type="ARBA" id="ARBA00022679"/>
    </source>
</evidence>
<name>A0A316Z628_9BASI</name>
<comment type="similarity">
    <text evidence="2 6">Belongs to the PanB family.</text>
</comment>
<evidence type="ECO:0000256" key="2">
    <source>
        <dbReference type="ARBA" id="ARBA00008676"/>
    </source>
</evidence>
<dbReference type="Pfam" id="PF02548">
    <property type="entry name" value="Pantoate_transf"/>
    <property type="match status" value="1"/>
</dbReference>
<dbReference type="Proteomes" id="UP000245946">
    <property type="component" value="Unassembled WGS sequence"/>
</dbReference>
<dbReference type="HAMAP" id="MF_00156">
    <property type="entry name" value="PanB"/>
    <property type="match status" value="1"/>
</dbReference>
<dbReference type="STRING" id="58919.A0A316Z628"/>
<dbReference type="GO" id="GO:0005739">
    <property type="term" value="C:mitochondrion"/>
    <property type="evidence" value="ECO:0007669"/>
    <property type="project" value="TreeGrafter"/>
</dbReference>
<reference evidence="8 9" key="1">
    <citation type="journal article" date="2018" name="Mol. Biol. Evol.">
        <title>Broad Genomic Sampling Reveals a Smut Pathogenic Ancestry of the Fungal Clade Ustilaginomycotina.</title>
        <authorList>
            <person name="Kijpornyongpan T."/>
            <person name="Mondo S.J."/>
            <person name="Barry K."/>
            <person name="Sandor L."/>
            <person name="Lee J."/>
            <person name="Lipzen A."/>
            <person name="Pangilinan J."/>
            <person name="LaButti K."/>
            <person name="Hainaut M."/>
            <person name="Henrissat B."/>
            <person name="Grigoriev I.V."/>
            <person name="Spatafora J.W."/>
            <person name="Aime M.C."/>
        </authorList>
    </citation>
    <scope>NUCLEOTIDE SEQUENCE [LARGE SCALE GENOMIC DNA]</scope>
    <source>
        <strain evidence="8 9">MCA 4186</strain>
    </source>
</reference>
<evidence type="ECO:0000256" key="5">
    <source>
        <dbReference type="ARBA" id="ARBA00049172"/>
    </source>
</evidence>
<comment type="function">
    <text evidence="6">Catalyzes the reversible reaction in which hydroxymethyl group from 5,10-methylenetetrahydrofolate is transferred onto alpha-ketoisovalerate to form ketopantoate.</text>
</comment>
<comment type="catalytic activity">
    <reaction evidence="5 6">
        <text>(6R)-5,10-methylene-5,6,7,8-tetrahydrofolate + 3-methyl-2-oxobutanoate + H2O = 2-dehydropantoate + (6S)-5,6,7,8-tetrahydrofolate</text>
        <dbReference type="Rhea" id="RHEA:11824"/>
        <dbReference type="ChEBI" id="CHEBI:11561"/>
        <dbReference type="ChEBI" id="CHEBI:11851"/>
        <dbReference type="ChEBI" id="CHEBI:15377"/>
        <dbReference type="ChEBI" id="CHEBI:15636"/>
        <dbReference type="ChEBI" id="CHEBI:57453"/>
        <dbReference type="EC" id="2.1.2.11"/>
    </reaction>
</comment>
<dbReference type="Gene3D" id="3.20.20.60">
    <property type="entry name" value="Phosphoenolpyruvate-binding domains"/>
    <property type="match status" value="1"/>
</dbReference>
<dbReference type="UniPathway" id="UPA00028">
    <property type="reaction ID" value="UER00003"/>
</dbReference>
<dbReference type="SUPFAM" id="SSF51621">
    <property type="entry name" value="Phosphoenolpyruvate/pyruvate domain"/>
    <property type="match status" value="1"/>
</dbReference>
<dbReference type="GO" id="GO:0003864">
    <property type="term" value="F:3-methyl-2-oxobutanoate hydroxymethyltransferase activity"/>
    <property type="evidence" value="ECO:0007669"/>
    <property type="project" value="UniProtKB-EC"/>
</dbReference>
<evidence type="ECO:0000313" key="8">
    <source>
        <dbReference type="EMBL" id="PWN97021.1"/>
    </source>
</evidence>
<dbReference type="AlphaFoldDB" id="A0A316Z628"/>
<feature type="compositionally biased region" description="Low complexity" evidence="7">
    <location>
        <begin position="1"/>
        <end position="52"/>
    </location>
</feature>
<dbReference type="CDD" id="cd06557">
    <property type="entry name" value="KPHMT-like"/>
    <property type="match status" value="1"/>
</dbReference>
<protein>
    <recommendedName>
        <fullName evidence="3 6">3-methyl-2-oxobutanoate hydroxymethyltransferase</fullName>
        <ecNumber evidence="3 6">2.1.2.11</ecNumber>
    </recommendedName>
</protein>
<evidence type="ECO:0000313" key="9">
    <source>
        <dbReference type="Proteomes" id="UP000245946"/>
    </source>
</evidence>
<dbReference type="PANTHER" id="PTHR20881">
    <property type="entry name" value="3-METHYL-2-OXOBUTANOATE HYDROXYMETHYLTRANSFERASE"/>
    <property type="match status" value="1"/>
</dbReference>
<evidence type="ECO:0000256" key="3">
    <source>
        <dbReference type="ARBA" id="ARBA00012618"/>
    </source>
</evidence>
<dbReference type="EMBL" id="KZ819296">
    <property type="protein sequence ID" value="PWN97021.1"/>
    <property type="molecule type" value="Genomic_DNA"/>
</dbReference>
<dbReference type="InterPro" id="IPR040442">
    <property type="entry name" value="Pyrv_kinase-like_dom_sf"/>
</dbReference>
<proteinExistence type="inferred from homology"/>
<dbReference type="EC" id="2.1.2.11" evidence="3 6"/>
<dbReference type="RefSeq" id="XP_025597300.1">
    <property type="nucleotide sequence ID" value="XM_025742690.1"/>
</dbReference>
<keyword evidence="9" id="KW-1185">Reference proteome</keyword>
<sequence length="437" mass="45561">MSTSRSASRAALRLLHSSSASAPHASSSVLAVRSASASTSSVSSPRVSSPRAFGTAAPLRSAWPAGAQPEDADANRRAAPRPPRESGAQPKRFRTKGVRELRELKKEGTPITVMTAFDYPTALSLRAADVDICLVGDSLANVALGHASTQQLPLSAMVHHVQAVMRGISSPLLTGPSIAPPPLVIADLPFGSFYASLEAGVRAATALVQEGGAHGVKIEGGSEIVELVERLSSFGIPVIAHIGLQPQRVASSSGYRLQGRTADEASAILAQALELEAAGATAILIECVPNRVGAEISKCLQIPTIGIGAGPGTDGQVLVISDILGDLTSPAHVLADVAAADASTSAQLPLPGASTPQPPKFVRAFAAPVAGGVTVGSLRIAAVRAYVDAVRARTFPDAQAEGYKMKKEEFEEFKRRLGGDERRQQVFEQFMREHEED</sequence>
<gene>
    <name evidence="8" type="ORF">FA09DRAFT_330673</name>
</gene>
<comment type="pathway">
    <text evidence="1 6">Cofactor biosynthesis; (R)-pantothenate biosynthesis; (R)-pantoate from 3-methyl-2-oxobutanoate: step 1/2.</text>
</comment>
<dbReference type="OrthoDB" id="425211at2759"/>
<evidence type="ECO:0000256" key="1">
    <source>
        <dbReference type="ARBA" id="ARBA00005033"/>
    </source>
</evidence>
<dbReference type="PANTHER" id="PTHR20881:SF0">
    <property type="entry name" value="3-METHYL-2-OXOBUTANOATE HYDROXYMETHYLTRANSFERASE"/>
    <property type="match status" value="1"/>
</dbReference>
<feature type="region of interest" description="Disordered" evidence="7">
    <location>
        <begin position="1"/>
        <end position="97"/>
    </location>
</feature>
<keyword evidence="6" id="KW-0566">Pantothenate biosynthesis</keyword>
<organism evidence="8 9">
    <name type="scientific">Tilletiopsis washingtonensis</name>
    <dbReference type="NCBI Taxonomy" id="58919"/>
    <lineage>
        <taxon>Eukaryota</taxon>
        <taxon>Fungi</taxon>
        <taxon>Dikarya</taxon>
        <taxon>Basidiomycota</taxon>
        <taxon>Ustilaginomycotina</taxon>
        <taxon>Exobasidiomycetes</taxon>
        <taxon>Entylomatales</taxon>
        <taxon>Entylomatales incertae sedis</taxon>
        <taxon>Tilletiopsis</taxon>
    </lineage>
</organism>
<dbReference type="InterPro" id="IPR003700">
    <property type="entry name" value="Pantoate_hydroxy_MeTrfase"/>
</dbReference>